<dbReference type="AlphaFoldDB" id="A0A366IIK3"/>
<feature type="domain" description="WYL" evidence="2">
    <location>
        <begin position="126"/>
        <end position="189"/>
    </location>
</feature>
<evidence type="ECO:0000259" key="1">
    <source>
        <dbReference type="Pfam" id="PF08279"/>
    </source>
</evidence>
<dbReference type="Proteomes" id="UP000253509">
    <property type="component" value="Unassembled WGS sequence"/>
</dbReference>
<accession>A0A366IIK3</accession>
<dbReference type="Pfam" id="PF13280">
    <property type="entry name" value="WYL"/>
    <property type="match status" value="1"/>
</dbReference>
<dbReference type="PANTHER" id="PTHR34580:SF1">
    <property type="entry name" value="PROTEIN PAFC"/>
    <property type="match status" value="1"/>
</dbReference>
<dbReference type="EMBL" id="QNSB01000005">
    <property type="protein sequence ID" value="RBP71641.1"/>
    <property type="molecule type" value="Genomic_DNA"/>
</dbReference>
<gene>
    <name evidence="3" type="ORF">DFO65_105246</name>
</gene>
<dbReference type="Gene3D" id="1.10.10.10">
    <property type="entry name" value="Winged helix-like DNA-binding domain superfamily/Winged helix DNA-binding domain"/>
    <property type="match status" value="1"/>
</dbReference>
<dbReference type="InterPro" id="IPR036388">
    <property type="entry name" value="WH-like_DNA-bd_sf"/>
</dbReference>
<dbReference type="InterPro" id="IPR013196">
    <property type="entry name" value="HTH_11"/>
</dbReference>
<reference evidence="3 4" key="1">
    <citation type="submission" date="2018-06" db="EMBL/GenBank/DDBJ databases">
        <title>Freshwater and sediment microbial communities from various areas in North America, analyzing microbe dynamics in response to fracking.</title>
        <authorList>
            <person name="Lamendella R."/>
        </authorList>
    </citation>
    <scope>NUCLEOTIDE SEQUENCE [LARGE SCALE GENOMIC DNA]</scope>
    <source>
        <strain evidence="3 4">3b_TX</strain>
    </source>
</reference>
<keyword evidence="4" id="KW-1185">Reference proteome</keyword>
<dbReference type="PROSITE" id="PS52050">
    <property type="entry name" value="WYL"/>
    <property type="match status" value="1"/>
</dbReference>
<dbReference type="PANTHER" id="PTHR34580">
    <property type="match status" value="1"/>
</dbReference>
<dbReference type="InterPro" id="IPR026881">
    <property type="entry name" value="WYL_dom"/>
</dbReference>
<keyword evidence="3" id="KW-0238">DNA-binding</keyword>
<feature type="domain" description="Helix-turn-helix type 11" evidence="1">
    <location>
        <begin position="6"/>
        <end position="51"/>
    </location>
</feature>
<proteinExistence type="predicted"/>
<evidence type="ECO:0000313" key="3">
    <source>
        <dbReference type="EMBL" id="RBP71641.1"/>
    </source>
</evidence>
<protein>
    <submittedName>
        <fullName evidence="3">Putative DNA-binding transcriptional regulator YafY</fullName>
    </submittedName>
</protein>
<dbReference type="GO" id="GO:0003677">
    <property type="term" value="F:DNA binding"/>
    <property type="evidence" value="ECO:0007669"/>
    <property type="project" value="UniProtKB-KW"/>
</dbReference>
<evidence type="ECO:0000313" key="4">
    <source>
        <dbReference type="Proteomes" id="UP000253509"/>
    </source>
</evidence>
<name>A0A366IIK3_9MICO</name>
<dbReference type="Pfam" id="PF08279">
    <property type="entry name" value="HTH_11"/>
    <property type="match status" value="1"/>
</dbReference>
<comment type="caution">
    <text evidence="3">The sequence shown here is derived from an EMBL/GenBank/DDBJ whole genome shotgun (WGS) entry which is preliminary data.</text>
</comment>
<sequence length="323" mass="35216">MSEIVILSARSAPITAAQLAQRLEVDRRTIYRDLVDLSRMGVPIIAESGPGGGISLLGTWTSPLSGLTRDELDSVLIGSLAATELGLSRELATARSKILAEADARLAGRILVDGPDWFMTSERPRALSTIVTALRSGRGLRLRYHGSRGPRERSLIPLGLVVKAGRWYLVGQPPGGRPRTYRVSRIESVVERFVSVSPPPGLSLDEVWRRSQVDFERAIRTRTALLRLPVTSLEDLRRAFPGRVTEEALDAARTGRQTVDVELPVEADEIAVAGLLTVDGVEVLAPRSLRALLARRAGELARRNAQVPAGEQQERLRGSCSCR</sequence>
<dbReference type="InterPro" id="IPR036390">
    <property type="entry name" value="WH_DNA-bd_sf"/>
</dbReference>
<dbReference type="SUPFAM" id="SSF46785">
    <property type="entry name" value="Winged helix' DNA-binding domain"/>
    <property type="match status" value="1"/>
</dbReference>
<evidence type="ECO:0000259" key="2">
    <source>
        <dbReference type="Pfam" id="PF13280"/>
    </source>
</evidence>
<organism evidence="3 4">
    <name type="scientific">Brevibacterium celere</name>
    <dbReference type="NCBI Taxonomy" id="225845"/>
    <lineage>
        <taxon>Bacteria</taxon>
        <taxon>Bacillati</taxon>
        <taxon>Actinomycetota</taxon>
        <taxon>Actinomycetes</taxon>
        <taxon>Micrococcales</taxon>
        <taxon>Brevibacteriaceae</taxon>
        <taxon>Brevibacterium</taxon>
    </lineage>
</organism>
<dbReference type="InterPro" id="IPR051534">
    <property type="entry name" value="CBASS_pafABC_assoc_protein"/>
</dbReference>